<protein>
    <recommendedName>
        <fullName evidence="4">Stc1 domain-containing protein</fullName>
    </recommendedName>
</protein>
<organism evidence="2 3">
    <name type="scientific">Apiospora hydei</name>
    <dbReference type="NCBI Taxonomy" id="1337664"/>
    <lineage>
        <taxon>Eukaryota</taxon>
        <taxon>Fungi</taxon>
        <taxon>Dikarya</taxon>
        <taxon>Ascomycota</taxon>
        <taxon>Pezizomycotina</taxon>
        <taxon>Sordariomycetes</taxon>
        <taxon>Xylariomycetidae</taxon>
        <taxon>Amphisphaeriales</taxon>
        <taxon>Apiosporaceae</taxon>
        <taxon>Apiospora</taxon>
    </lineage>
</organism>
<dbReference type="RefSeq" id="XP_066668270.1">
    <property type="nucleotide sequence ID" value="XM_066812928.1"/>
</dbReference>
<feature type="compositionally biased region" description="Basic and acidic residues" evidence="1">
    <location>
        <begin position="173"/>
        <end position="222"/>
    </location>
</feature>
<evidence type="ECO:0008006" key="4">
    <source>
        <dbReference type="Google" id="ProtNLM"/>
    </source>
</evidence>
<dbReference type="EMBL" id="JAQQWN010000006">
    <property type="protein sequence ID" value="KAK8080795.1"/>
    <property type="molecule type" value="Genomic_DNA"/>
</dbReference>
<feature type="region of interest" description="Disordered" evidence="1">
    <location>
        <begin position="157"/>
        <end position="236"/>
    </location>
</feature>
<reference evidence="2 3" key="1">
    <citation type="submission" date="2023-01" db="EMBL/GenBank/DDBJ databases">
        <title>Analysis of 21 Apiospora genomes using comparative genomics revels a genus with tremendous synthesis potential of carbohydrate active enzymes and secondary metabolites.</title>
        <authorList>
            <person name="Sorensen T."/>
        </authorList>
    </citation>
    <scope>NUCLEOTIDE SEQUENCE [LARGE SCALE GENOMIC DNA]</scope>
    <source>
        <strain evidence="2 3">CBS 114990</strain>
    </source>
</reference>
<sequence>MATDNNTAPPSSWPSASPPAPGGTPVPVSEARSAVIARRRELESSRYAQGLCIKCGFRPRDGTTKNCRWCKDRHYETQKRKFSKYKAASRCRKCGSDMPEGGTTLSCARCRASMLRYDQERQNKALEDGVCTKCCQRPPLAGRFWCEACQDRERRRRRKGKGRGTPLPGTTSRRSDEKRSKLKETVERVAEMESMLDELRDSGGHKRMDMDLGGDEEAHIEARLPTNFRPPLPRHS</sequence>
<evidence type="ECO:0000256" key="1">
    <source>
        <dbReference type="SAM" id="MobiDB-lite"/>
    </source>
</evidence>
<proteinExistence type="predicted"/>
<comment type="caution">
    <text evidence="2">The sequence shown here is derived from an EMBL/GenBank/DDBJ whole genome shotgun (WGS) entry which is preliminary data.</text>
</comment>
<gene>
    <name evidence="2" type="ORF">PG997_008613</name>
</gene>
<dbReference type="Proteomes" id="UP001433268">
    <property type="component" value="Unassembled WGS sequence"/>
</dbReference>
<accession>A0ABR1WEA5</accession>
<feature type="region of interest" description="Disordered" evidence="1">
    <location>
        <begin position="1"/>
        <end position="31"/>
    </location>
</feature>
<evidence type="ECO:0000313" key="3">
    <source>
        <dbReference type="Proteomes" id="UP001433268"/>
    </source>
</evidence>
<keyword evidence="3" id="KW-1185">Reference proteome</keyword>
<dbReference type="GeneID" id="92045988"/>
<name>A0ABR1WEA5_9PEZI</name>
<evidence type="ECO:0000313" key="2">
    <source>
        <dbReference type="EMBL" id="KAK8080795.1"/>
    </source>
</evidence>